<feature type="transmembrane region" description="Helical" evidence="8">
    <location>
        <begin position="72"/>
        <end position="95"/>
    </location>
</feature>
<reference evidence="9 10" key="1">
    <citation type="submission" date="2018-10" db="EMBL/GenBank/DDBJ databases">
        <title>Genomic Encyclopedia of Archaeal and Bacterial Type Strains, Phase II (KMG-II): from individual species to whole genera.</title>
        <authorList>
            <person name="Goeker M."/>
        </authorList>
    </citation>
    <scope>NUCLEOTIDE SEQUENCE [LARGE SCALE GENOMIC DNA]</scope>
    <source>
        <strain evidence="9 10">DSM 18602</strain>
    </source>
</reference>
<dbReference type="EMBL" id="RBKU01000001">
    <property type="protein sequence ID" value="RKR83256.1"/>
    <property type="molecule type" value="Genomic_DNA"/>
</dbReference>
<dbReference type="GO" id="GO:0016758">
    <property type="term" value="F:hexosyltransferase activity"/>
    <property type="evidence" value="ECO:0007669"/>
    <property type="project" value="InterPro"/>
</dbReference>
<keyword evidence="10" id="KW-1185">Reference proteome</keyword>
<dbReference type="Proteomes" id="UP000268007">
    <property type="component" value="Unassembled WGS sequence"/>
</dbReference>
<evidence type="ECO:0000256" key="3">
    <source>
        <dbReference type="ARBA" id="ARBA00022679"/>
    </source>
</evidence>
<dbReference type="InterPro" id="IPR018584">
    <property type="entry name" value="GT87"/>
</dbReference>
<comment type="similarity">
    <text evidence="7">Belongs to the glycosyltransferase 87 family.</text>
</comment>
<evidence type="ECO:0000256" key="2">
    <source>
        <dbReference type="ARBA" id="ARBA00022475"/>
    </source>
</evidence>
<proteinExistence type="inferred from homology"/>
<keyword evidence="5 8" id="KW-1133">Transmembrane helix</keyword>
<keyword evidence="2" id="KW-1003">Cell membrane</keyword>
<keyword evidence="6 8" id="KW-0472">Membrane</keyword>
<dbReference type="Pfam" id="PF09594">
    <property type="entry name" value="GT87"/>
    <property type="match status" value="1"/>
</dbReference>
<evidence type="ECO:0000313" key="9">
    <source>
        <dbReference type="EMBL" id="RKR83256.1"/>
    </source>
</evidence>
<feature type="transmembrane region" description="Helical" evidence="8">
    <location>
        <begin position="327"/>
        <end position="345"/>
    </location>
</feature>
<comment type="caution">
    <text evidence="9">The sequence shown here is derived from an EMBL/GenBank/DDBJ whole genome shotgun (WGS) entry which is preliminary data.</text>
</comment>
<name>A0A495J2P7_9SPHI</name>
<evidence type="ECO:0000313" key="10">
    <source>
        <dbReference type="Proteomes" id="UP000268007"/>
    </source>
</evidence>
<comment type="subcellular location">
    <subcellularLocation>
        <location evidence="1">Cell membrane</location>
        <topology evidence="1">Multi-pass membrane protein</topology>
    </subcellularLocation>
</comment>
<evidence type="ECO:0000256" key="4">
    <source>
        <dbReference type="ARBA" id="ARBA00022692"/>
    </source>
</evidence>
<gene>
    <name evidence="9" type="ORF">BDD43_3460</name>
</gene>
<protein>
    <submittedName>
        <fullName evidence="9">Uncharacterized protein DUF2029</fullName>
    </submittedName>
</protein>
<evidence type="ECO:0000256" key="7">
    <source>
        <dbReference type="ARBA" id="ARBA00024033"/>
    </source>
</evidence>
<evidence type="ECO:0000256" key="5">
    <source>
        <dbReference type="ARBA" id="ARBA00022989"/>
    </source>
</evidence>
<sequence length="395" mass="45959">MIEKIKKLFTNKYFVLTLWFGLSFVAALKQALLHVINNYKIYKYTFYNLIHQQNLFLQYPQFFEDKNHYGPVFALVIAPFYMLPDGLAVMLWNIFNSFMLYKAVTLLPINNKKQIAIFLICAHELMTASFSVQVNPFATSLIILSYVLIKNKHDFWAALAIALGTYIKLYGIVGLAFFFFSENKLKFTLSMVFWTVVLFVLPMPFSSPRFTVQCYQDWYHSLSDKDIENSGSTMQDISVKGMARRIFNIPTLSNIWFLGPGILLFFSSYLRIKSFKNTQFQLLILASTLIFPIIFSSSSESPTYIIAFLGVAIWFISLDRPITNFEWFLLIFAVVITSFSPSDLFPKYISTHITKRYALKALPCFMIWLKIIYETWTRPFDNQDLQPELEPAFTT</sequence>
<dbReference type="GO" id="GO:0005886">
    <property type="term" value="C:plasma membrane"/>
    <property type="evidence" value="ECO:0007669"/>
    <property type="project" value="UniProtKB-SubCell"/>
</dbReference>
<accession>A0A495J2P7</accession>
<feature type="transmembrane region" description="Helical" evidence="8">
    <location>
        <begin position="155"/>
        <end position="180"/>
    </location>
</feature>
<feature type="transmembrane region" description="Helical" evidence="8">
    <location>
        <begin position="116"/>
        <end position="149"/>
    </location>
</feature>
<organism evidence="9 10">
    <name type="scientific">Mucilaginibacter gracilis</name>
    <dbReference type="NCBI Taxonomy" id="423350"/>
    <lineage>
        <taxon>Bacteria</taxon>
        <taxon>Pseudomonadati</taxon>
        <taxon>Bacteroidota</taxon>
        <taxon>Sphingobacteriia</taxon>
        <taxon>Sphingobacteriales</taxon>
        <taxon>Sphingobacteriaceae</taxon>
        <taxon>Mucilaginibacter</taxon>
    </lineage>
</organism>
<evidence type="ECO:0000256" key="6">
    <source>
        <dbReference type="ARBA" id="ARBA00023136"/>
    </source>
</evidence>
<keyword evidence="3" id="KW-0808">Transferase</keyword>
<keyword evidence="4 8" id="KW-0812">Transmembrane</keyword>
<feature type="transmembrane region" description="Helical" evidence="8">
    <location>
        <begin position="282"/>
        <end position="315"/>
    </location>
</feature>
<dbReference type="AlphaFoldDB" id="A0A495J2P7"/>
<dbReference type="RefSeq" id="WP_246001614.1">
    <property type="nucleotide sequence ID" value="NZ_RBKU01000001.1"/>
</dbReference>
<evidence type="ECO:0000256" key="1">
    <source>
        <dbReference type="ARBA" id="ARBA00004651"/>
    </source>
</evidence>
<evidence type="ECO:0000256" key="8">
    <source>
        <dbReference type="SAM" id="Phobius"/>
    </source>
</evidence>
<feature type="transmembrane region" description="Helical" evidence="8">
    <location>
        <begin position="12"/>
        <end position="36"/>
    </location>
</feature>
<feature type="transmembrane region" description="Helical" evidence="8">
    <location>
        <begin position="252"/>
        <end position="270"/>
    </location>
</feature>
<feature type="transmembrane region" description="Helical" evidence="8">
    <location>
        <begin position="187"/>
        <end position="205"/>
    </location>
</feature>